<keyword evidence="3" id="KW-1185">Reference proteome</keyword>
<dbReference type="GO" id="GO:0032259">
    <property type="term" value="P:methylation"/>
    <property type="evidence" value="ECO:0007669"/>
    <property type="project" value="UniProtKB-KW"/>
</dbReference>
<dbReference type="EMBL" id="JAEMHM010000004">
    <property type="protein sequence ID" value="MBJ6724153.1"/>
    <property type="molecule type" value="Genomic_DNA"/>
</dbReference>
<dbReference type="Pfam" id="PF13649">
    <property type="entry name" value="Methyltransf_25"/>
    <property type="match status" value="1"/>
</dbReference>
<keyword evidence="2" id="KW-0489">Methyltransferase</keyword>
<proteinExistence type="predicted"/>
<dbReference type="RefSeq" id="WP_199382998.1">
    <property type="nucleotide sequence ID" value="NZ_JAEMHM010000004.1"/>
</dbReference>
<dbReference type="Proteomes" id="UP000636888">
    <property type="component" value="Unassembled WGS sequence"/>
</dbReference>
<comment type="caution">
    <text evidence="2">The sequence shown here is derived from an EMBL/GenBank/DDBJ whole genome shotgun (WGS) entry which is preliminary data.</text>
</comment>
<gene>
    <name evidence="2" type="ORF">JFN93_05480</name>
</gene>
<accession>A0A8J7J0X1</accession>
<dbReference type="CDD" id="cd02440">
    <property type="entry name" value="AdoMet_MTases"/>
    <property type="match status" value="1"/>
</dbReference>
<feature type="domain" description="Methyltransferase" evidence="1">
    <location>
        <begin position="48"/>
        <end position="145"/>
    </location>
</feature>
<dbReference type="SUPFAM" id="SSF53335">
    <property type="entry name" value="S-adenosyl-L-methionine-dependent methyltransferases"/>
    <property type="match status" value="1"/>
</dbReference>
<dbReference type="InterPro" id="IPR029063">
    <property type="entry name" value="SAM-dependent_MTases_sf"/>
</dbReference>
<dbReference type="GO" id="GO:0008168">
    <property type="term" value="F:methyltransferase activity"/>
    <property type="evidence" value="ECO:0007669"/>
    <property type="project" value="UniProtKB-KW"/>
</dbReference>
<reference evidence="2" key="1">
    <citation type="submission" date="2020-12" db="EMBL/GenBank/DDBJ databases">
        <title>Geomonas sp. Red875, isolated from river sediment.</title>
        <authorList>
            <person name="Xu Z."/>
            <person name="Zhang Z."/>
            <person name="Masuda Y."/>
            <person name="Itoh H."/>
            <person name="Senoo K."/>
        </authorList>
    </citation>
    <scope>NUCLEOTIDE SEQUENCE</scope>
    <source>
        <strain evidence="2">Red875</strain>
    </source>
</reference>
<evidence type="ECO:0000313" key="2">
    <source>
        <dbReference type="EMBL" id="MBJ6724153.1"/>
    </source>
</evidence>
<evidence type="ECO:0000313" key="3">
    <source>
        <dbReference type="Proteomes" id="UP000636888"/>
    </source>
</evidence>
<organism evidence="2 3">
    <name type="scientific">Geomesophilobacter sediminis</name>
    <dbReference type="NCBI Taxonomy" id="2798584"/>
    <lineage>
        <taxon>Bacteria</taxon>
        <taxon>Pseudomonadati</taxon>
        <taxon>Thermodesulfobacteriota</taxon>
        <taxon>Desulfuromonadia</taxon>
        <taxon>Geobacterales</taxon>
        <taxon>Geobacteraceae</taxon>
        <taxon>Geomesophilobacter</taxon>
    </lineage>
</organism>
<protein>
    <submittedName>
        <fullName evidence="2">Class I SAM-dependent methyltransferase</fullName>
    </submittedName>
</protein>
<dbReference type="InterPro" id="IPR041698">
    <property type="entry name" value="Methyltransf_25"/>
</dbReference>
<sequence length="231" mass="25949">MADKSPDFFTKEAAQGYDEKNRKLSRIADCLHFLIGLVLKDLPPRSRILCVGAGTGAEVLALAQAFPESTFVALDPSLGMLDICRERIERAGVADRCELIHGYIQDLPGEPMFDAVLSVLVAHFVPREERSNFFKEMTSRLRKDGTLVNIEISYDLDSNEFPSMLRSWEEVQTLMGATREALDSLPKQLREILTVLSPTETEALIRENGIDCPVRFFQALMIHGWYGKKGI</sequence>
<dbReference type="Gene3D" id="3.40.50.150">
    <property type="entry name" value="Vaccinia Virus protein VP39"/>
    <property type="match status" value="1"/>
</dbReference>
<name>A0A8J7J0X1_9BACT</name>
<dbReference type="PANTHER" id="PTHR43667:SF2">
    <property type="entry name" value="FATTY ACID C-METHYL TRANSFERASE"/>
    <property type="match status" value="1"/>
</dbReference>
<dbReference type="AlphaFoldDB" id="A0A8J7J0X1"/>
<evidence type="ECO:0000259" key="1">
    <source>
        <dbReference type="Pfam" id="PF13649"/>
    </source>
</evidence>
<keyword evidence="2" id="KW-0808">Transferase</keyword>
<dbReference type="PANTHER" id="PTHR43667">
    <property type="entry name" value="CYCLOPROPANE-FATTY-ACYL-PHOSPHOLIPID SYNTHASE"/>
    <property type="match status" value="1"/>
</dbReference>
<dbReference type="InterPro" id="IPR050723">
    <property type="entry name" value="CFA/CMAS"/>
</dbReference>